<accession>U6GMQ8</accession>
<feature type="compositionally biased region" description="Pro residues" evidence="2">
    <location>
        <begin position="208"/>
        <end position="226"/>
    </location>
</feature>
<dbReference type="EMBL" id="HG671103">
    <property type="protein sequence ID" value="CDI79904.1"/>
    <property type="molecule type" value="Genomic_DNA"/>
</dbReference>
<proteinExistence type="predicted"/>
<feature type="compositionally biased region" description="Low complexity" evidence="2">
    <location>
        <begin position="388"/>
        <end position="397"/>
    </location>
</feature>
<evidence type="ECO:0000313" key="4">
    <source>
        <dbReference type="EMBL" id="CDI79904.1"/>
    </source>
</evidence>
<dbReference type="PROSITE" id="PS50096">
    <property type="entry name" value="IQ"/>
    <property type="match status" value="1"/>
</dbReference>
<organism evidence="4 5">
    <name type="scientific">Eimeria acervulina</name>
    <name type="common">Coccidian parasite</name>
    <dbReference type="NCBI Taxonomy" id="5801"/>
    <lineage>
        <taxon>Eukaryota</taxon>
        <taxon>Sar</taxon>
        <taxon>Alveolata</taxon>
        <taxon>Apicomplexa</taxon>
        <taxon>Conoidasida</taxon>
        <taxon>Coccidia</taxon>
        <taxon>Eucoccidiorida</taxon>
        <taxon>Eimeriorina</taxon>
        <taxon>Eimeriidae</taxon>
        <taxon>Eimeria</taxon>
    </lineage>
</organism>
<feature type="compositionally biased region" description="Polar residues" evidence="2">
    <location>
        <begin position="411"/>
        <end position="420"/>
    </location>
</feature>
<evidence type="ECO:0000256" key="2">
    <source>
        <dbReference type="SAM" id="MobiDB-lite"/>
    </source>
</evidence>
<reference evidence="4" key="2">
    <citation type="submission" date="2013-10" db="EMBL/GenBank/DDBJ databases">
        <authorList>
            <person name="Aslett M."/>
        </authorList>
    </citation>
    <scope>NUCLEOTIDE SEQUENCE</scope>
    <source>
        <strain evidence="4">Houghton</strain>
    </source>
</reference>
<gene>
    <name evidence="4" type="ORF">EAH_00047070</name>
</gene>
<dbReference type="Pfam" id="PF25805">
    <property type="entry name" value="IQUB"/>
    <property type="match status" value="1"/>
</dbReference>
<protein>
    <submittedName>
        <fullName evidence="4">IQ calmodulin-binding motif domain-containing protein, putative</fullName>
    </submittedName>
</protein>
<dbReference type="VEuPathDB" id="ToxoDB:EAH_00047070"/>
<feature type="region of interest" description="Disordered" evidence="2">
    <location>
        <begin position="159"/>
        <end position="235"/>
    </location>
</feature>
<dbReference type="AlphaFoldDB" id="U6GMQ8"/>
<feature type="region of interest" description="Disordered" evidence="2">
    <location>
        <begin position="376"/>
        <end position="420"/>
    </location>
</feature>
<feature type="domain" description="IQ motif and ubiquitin-like" evidence="3">
    <location>
        <begin position="524"/>
        <end position="649"/>
    </location>
</feature>
<dbReference type="PANTHER" id="PTHR21074">
    <property type="entry name" value="IQ AND UBIQUITIN-LIKE DOMAIN-CONTAINING PROTEIN"/>
    <property type="match status" value="1"/>
</dbReference>
<dbReference type="PANTHER" id="PTHR21074:SF0">
    <property type="entry name" value="IQ AND UBIQUITIN-LIKE DOMAIN-CONTAINING PROTEIN"/>
    <property type="match status" value="1"/>
</dbReference>
<dbReference type="InterPro" id="IPR037695">
    <property type="entry name" value="IQUB"/>
</dbReference>
<dbReference type="Proteomes" id="UP000018050">
    <property type="component" value="Unassembled WGS sequence"/>
</dbReference>
<reference evidence="4" key="1">
    <citation type="submission" date="2013-10" db="EMBL/GenBank/DDBJ databases">
        <title>Genomic analysis of the causative agents of coccidiosis in chickens.</title>
        <authorList>
            <person name="Reid A.J."/>
            <person name="Blake D."/>
            <person name="Billington K."/>
            <person name="Browne H."/>
            <person name="Dunn M."/>
            <person name="Hung S."/>
            <person name="Kawahara F."/>
            <person name="Miranda-Saavedra D."/>
            <person name="Mourier T."/>
            <person name="Nagra H."/>
            <person name="Otto T.D."/>
            <person name="Rawlings N."/>
            <person name="Sanchez A."/>
            <person name="Sanders M."/>
            <person name="Subramaniam C."/>
            <person name="Tay Y."/>
            <person name="Dear P."/>
            <person name="Doerig C."/>
            <person name="Gruber A."/>
            <person name="Parkinson J."/>
            <person name="Shirley M."/>
            <person name="Wan K.L."/>
            <person name="Berriman M."/>
            <person name="Tomley F."/>
            <person name="Pain A."/>
        </authorList>
    </citation>
    <scope>NUCLEOTIDE SEQUENCE</scope>
    <source>
        <strain evidence="4">Houghton</strain>
    </source>
</reference>
<evidence type="ECO:0000259" key="3">
    <source>
        <dbReference type="Pfam" id="PF25805"/>
    </source>
</evidence>
<sequence>MRGVNSGEVEIKETEEPINGSAPPLSFLSRGCAAAADTGSSAAAAAAAAVAGEHEAEPAPPVAGPGPAAAAAAGVAAAAAAGVAGAGAGAGAGAAGAAAMCEGCTDEEVLLDLHLLPGRSKRRKSFFLNSTLWDIKQIVEKDLRIPALVVAIVPLSPPHQNDAHSPQSGGPQSEGPYLGGPLVGGPHSEGLLGGPLGGPPRSSQGGPPGGPQGGPPSVPPRGPPGGPSGGFLGGPPCRLPWSSSLNSLGFGCSGGKAEALAVYLHRPANADAETALPTLESLGYPEFLADATAGVGFVMRGKCSAATQTFTTSSVSCQSSREASGCTETRGVYSICIESKILSAGKYISAEECDKKREAAAVVLQQHVRGWIARREAARRRQQRDSEQQQQQQQQQRKLWEAAVRKKRQQQRGGSPTTSTDFALLHAEAAAWRSMQEKKICAWVSACTSSVCSQQQQQQQLQLQLQLLQQQLLPQQLLPPPQQHKQTTKLHAEKQKREALLLLLQQETQLLQRIEGLRQQAKQQRKQQQQQLLLCKMGEPLIWVQSSGETATVHTPETEAACTLHALYQRLTTGPLEAPERLEVLAAAAAAVGPHEGPLAAEMLELLQREQTLLQRGRSNKLLLSGLRQRINTLFGELLLSPSFNPRAQCLPPTPFLSW</sequence>
<keyword evidence="5" id="KW-1185">Reference proteome</keyword>
<feature type="coiled-coil region" evidence="1">
    <location>
        <begin position="504"/>
        <end position="531"/>
    </location>
</feature>
<dbReference type="InterPro" id="IPR057887">
    <property type="entry name" value="IQUB_helical"/>
</dbReference>
<dbReference type="GeneID" id="25272777"/>
<evidence type="ECO:0000313" key="5">
    <source>
        <dbReference type="Proteomes" id="UP000018050"/>
    </source>
</evidence>
<dbReference type="OrthoDB" id="332841at2759"/>
<dbReference type="RefSeq" id="XP_013250053.1">
    <property type="nucleotide sequence ID" value="XM_013394599.1"/>
</dbReference>
<feature type="region of interest" description="Disordered" evidence="2">
    <location>
        <begin position="1"/>
        <end position="23"/>
    </location>
</feature>
<evidence type="ECO:0000256" key="1">
    <source>
        <dbReference type="SAM" id="Coils"/>
    </source>
</evidence>
<name>U6GMQ8_EIMAC</name>
<keyword evidence="1" id="KW-0175">Coiled coil</keyword>